<keyword evidence="1" id="KW-1133">Transmembrane helix</keyword>
<evidence type="ECO:0000313" key="2">
    <source>
        <dbReference type="EMBL" id="MDX8540516.1"/>
    </source>
</evidence>
<keyword evidence="1" id="KW-0472">Membrane</keyword>
<proteinExistence type="predicted"/>
<dbReference type="PROSITE" id="PS51257">
    <property type="entry name" value="PROKAR_LIPOPROTEIN"/>
    <property type="match status" value="1"/>
</dbReference>
<dbReference type="RefSeq" id="WP_127310472.1">
    <property type="nucleotide sequence ID" value="NZ_JAVIIP010000014.1"/>
</dbReference>
<comment type="caution">
    <text evidence="2">The sequence shown here is derived from an EMBL/GenBank/DDBJ whole genome shotgun (WGS) entry which is preliminary data.</text>
</comment>
<dbReference type="Pfam" id="PF04120">
    <property type="entry name" value="Iron_permease"/>
    <property type="match status" value="1"/>
</dbReference>
<evidence type="ECO:0000313" key="3">
    <source>
        <dbReference type="Proteomes" id="UP001276564"/>
    </source>
</evidence>
<dbReference type="EMBL" id="JAVIIP010000014">
    <property type="protein sequence ID" value="MDX8540516.1"/>
    <property type="molecule type" value="Genomic_DNA"/>
</dbReference>
<protein>
    <submittedName>
        <fullName evidence="2">Low affinity iron permease family protein</fullName>
    </submittedName>
</protein>
<accession>A0ABU5ATH1</accession>
<dbReference type="Proteomes" id="UP001276564">
    <property type="component" value="Unassembled WGS sequence"/>
</dbReference>
<keyword evidence="3" id="KW-1185">Reference proteome</keyword>
<dbReference type="InterPro" id="IPR007251">
    <property type="entry name" value="Iron_permease_Fet4"/>
</dbReference>
<reference evidence="2 3" key="1">
    <citation type="submission" date="2023-08" db="EMBL/GenBank/DDBJ databases">
        <title>Implementing the SeqCode for naming new Mesorhizobium species isolated from Vachellia karroo root nodules.</title>
        <authorList>
            <person name="Van Lill M."/>
        </authorList>
    </citation>
    <scope>NUCLEOTIDE SEQUENCE [LARGE SCALE GENOMIC DNA]</scope>
    <source>
        <strain evidence="2 3">VK4B</strain>
    </source>
</reference>
<gene>
    <name evidence="2" type="ORF">RFM23_23110</name>
</gene>
<keyword evidence="1" id="KW-0812">Transmembrane</keyword>
<evidence type="ECO:0000256" key="1">
    <source>
        <dbReference type="SAM" id="Phobius"/>
    </source>
</evidence>
<sequence>MERPLYFLAEFFSKPPGFYLMLAAALSCALVASSTVGTYILSISAIALTGVVLIQNYRDTSAMQAKLNEIIVALDAARNEVVGLEHGSPEEISAKLEAIEQRAAGAAKSRSGAA</sequence>
<name>A0ABU5ATH1_9HYPH</name>
<feature type="transmembrane region" description="Helical" evidence="1">
    <location>
        <begin position="20"/>
        <end position="53"/>
    </location>
</feature>
<organism evidence="2 3">
    <name type="scientific">Mesorhizobium abyssinicae</name>
    <dbReference type="NCBI Taxonomy" id="1209958"/>
    <lineage>
        <taxon>Bacteria</taxon>
        <taxon>Pseudomonadati</taxon>
        <taxon>Pseudomonadota</taxon>
        <taxon>Alphaproteobacteria</taxon>
        <taxon>Hyphomicrobiales</taxon>
        <taxon>Phyllobacteriaceae</taxon>
        <taxon>Mesorhizobium</taxon>
    </lineage>
</organism>